<name>A0A2G5SXV4_9PELO</name>
<dbReference type="AlphaFoldDB" id="A0A2G5SXV4"/>
<evidence type="ECO:0000256" key="2">
    <source>
        <dbReference type="SAM" id="SignalP"/>
    </source>
</evidence>
<keyword evidence="4" id="KW-1185">Reference proteome</keyword>
<reference evidence="4" key="1">
    <citation type="submission" date="2017-10" db="EMBL/GenBank/DDBJ databases">
        <title>Rapid genome shrinkage in a self-fertile nematode reveals novel sperm competition proteins.</title>
        <authorList>
            <person name="Yin D."/>
            <person name="Schwarz E.M."/>
            <person name="Thomas C.G."/>
            <person name="Felde R.L."/>
            <person name="Korf I.F."/>
            <person name="Cutter A.D."/>
            <person name="Schartner C.M."/>
            <person name="Ralston E.J."/>
            <person name="Meyer B.J."/>
            <person name="Haag E.S."/>
        </authorList>
    </citation>
    <scope>NUCLEOTIDE SEQUENCE [LARGE SCALE GENOMIC DNA]</scope>
    <source>
        <strain evidence="4">JU1422</strain>
    </source>
</reference>
<dbReference type="Proteomes" id="UP000230233">
    <property type="component" value="Chromosome X"/>
</dbReference>
<protein>
    <recommendedName>
        <fullName evidence="5">ZP domain-containing protein</fullName>
    </recommendedName>
</protein>
<dbReference type="STRING" id="1611254.A0A2G5SXV4"/>
<dbReference type="OrthoDB" id="5867637at2759"/>
<proteinExistence type="predicted"/>
<dbReference type="EMBL" id="PDUG01000006">
    <property type="protein sequence ID" value="PIC19867.1"/>
    <property type="molecule type" value="Genomic_DNA"/>
</dbReference>
<accession>A0A2G5SXV4</accession>
<comment type="caution">
    <text evidence="3">The sequence shown here is derived from an EMBL/GenBank/DDBJ whole genome shotgun (WGS) entry which is preliminary data.</text>
</comment>
<evidence type="ECO:0008006" key="5">
    <source>
        <dbReference type="Google" id="ProtNLM"/>
    </source>
</evidence>
<feature type="chain" id="PRO_5013592976" description="ZP domain-containing protein" evidence="2">
    <location>
        <begin position="19"/>
        <end position="238"/>
    </location>
</feature>
<sequence length="238" mass="26239">MFVVIFPTILCIVTASSGYEQSDEQSVPRLHKESDTTSVDVNTQKTPGGYGVPFIEVVTPRSPLPPAIPPIKPYQPMPEPPGILPMEPWQPVPLPEVIPPIGRYGEVPRSPGYPLNEPYPNAGKCQKIKQLHVRGHRTARAKFVELEREGKTYTAISCPNTGKPYALVAGKNGGDTIFHFGSEVIFQDTVLLSSGFNLDFTARCDERNTVARAYNGRKVSIRRVACVELPQPNPVTKY</sequence>
<organism evidence="3 4">
    <name type="scientific">Caenorhabditis nigoni</name>
    <dbReference type="NCBI Taxonomy" id="1611254"/>
    <lineage>
        <taxon>Eukaryota</taxon>
        <taxon>Metazoa</taxon>
        <taxon>Ecdysozoa</taxon>
        <taxon>Nematoda</taxon>
        <taxon>Chromadorea</taxon>
        <taxon>Rhabditida</taxon>
        <taxon>Rhabditina</taxon>
        <taxon>Rhabditomorpha</taxon>
        <taxon>Rhabditoidea</taxon>
        <taxon>Rhabditidae</taxon>
        <taxon>Peloderinae</taxon>
        <taxon>Caenorhabditis</taxon>
    </lineage>
</organism>
<feature type="signal peptide" evidence="2">
    <location>
        <begin position="1"/>
        <end position="18"/>
    </location>
</feature>
<dbReference type="PANTHER" id="PTHR38633:SF3">
    <property type="entry name" value="DUF4362 DOMAIN-CONTAINING PROTEIN"/>
    <property type="match status" value="1"/>
</dbReference>
<feature type="region of interest" description="Disordered" evidence="1">
    <location>
        <begin position="21"/>
        <end position="46"/>
    </location>
</feature>
<evidence type="ECO:0000313" key="4">
    <source>
        <dbReference type="Proteomes" id="UP000230233"/>
    </source>
</evidence>
<dbReference type="PANTHER" id="PTHR38633">
    <property type="entry name" value="PROTEIN CBG15573-RELATED"/>
    <property type="match status" value="1"/>
</dbReference>
<evidence type="ECO:0000313" key="3">
    <source>
        <dbReference type="EMBL" id="PIC19867.1"/>
    </source>
</evidence>
<keyword evidence="2" id="KW-0732">Signal</keyword>
<evidence type="ECO:0000256" key="1">
    <source>
        <dbReference type="SAM" id="MobiDB-lite"/>
    </source>
</evidence>
<feature type="compositionally biased region" description="Polar residues" evidence="1">
    <location>
        <begin position="36"/>
        <end position="46"/>
    </location>
</feature>
<gene>
    <name evidence="3" type="primary">Cni-Y62H9A.4</name>
    <name evidence="3" type="synonym">Cnig_chr_X.g25252</name>
    <name evidence="3" type="ORF">B9Z55_025252</name>
</gene>